<dbReference type="SMART" id="SM00093">
    <property type="entry name" value="SERPIN"/>
    <property type="match status" value="1"/>
</dbReference>
<accession>A0AAD9KVG7</accession>
<evidence type="ECO:0000256" key="3">
    <source>
        <dbReference type="SAM" id="SignalP"/>
    </source>
</evidence>
<evidence type="ECO:0000256" key="2">
    <source>
        <dbReference type="RuleBase" id="RU000411"/>
    </source>
</evidence>
<dbReference type="Proteomes" id="UP001209878">
    <property type="component" value="Unassembled WGS sequence"/>
</dbReference>
<dbReference type="PANTHER" id="PTHR11461:SF211">
    <property type="entry name" value="GH10112P-RELATED"/>
    <property type="match status" value="1"/>
</dbReference>
<dbReference type="InterPro" id="IPR036186">
    <property type="entry name" value="Serpin_sf"/>
</dbReference>
<dbReference type="GO" id="GO:0005615">
    <property type="term" value="C:extracellular space"/>
    <property type="evidence" value="ECO:0007669"/>
    <property type="project" value="InterPro"/>
</dbReference>
<dbReference type="PANTHER" id="PTHR11461">
    <property type="entry name" value="SERINE PROTEASE INHIBITOR, SERPIN"/>
    <property type="match status" value="1"/>
</dbReference>
<dbReference type="InterPro" id="IPR000215">
    <property type="entry name" value="Serpin_fam"/>
</dbReference>
<organism evidence="5 7">
    <name type="scientific">Ridgeia piscesae</name>
    <name type="common">Tubeworm</name>
    <dbReference type="NCBI Taxonomy" id="27915"/>
    <lineage>
        <taxon>Eukaryota</taxon>
        <taxon>Metazoa</taxon>
        <taxon>Spiralia</taxon>
        <taxon>Lophotrochozoa</taxon>
        <taxon>Annelida</taxon>
        <taxon>Polychaeta</taxon>
        <taxon>Sedentaria</taxon>
        <taxon>Canalipalpata</taxon>
        <taxon>Sabellida</taxon>
        <taxon>Siboglinidae</taxon>
        <taxon>Ridgeia</taxon>
    </lineage>
</organism>
<dbReference type="EMBL" id="JAODUO010000550">
    <property type="protein sequence ID" value="KAK2178287.1"/>
    <property type="molecule type" value="Genomic_DNA"/>
</dbReference>
<dbReference type="GO" id="GO:0004867">
    <property type="term" value="F:serine-type endopeptidase inhibitor activity"/>
    <property type="evidence" value="ECO:0007669"/>
    <property type="project" value="InterPro"/>
</dbReference>
<sequence>MQNHWFLLGAVLLLGAIDVTSSYNVWKLARANGNFAFCLYDHVIDGHDGENKLFSPFSLSTALAMTYAGAKGETAAQMSEVLGFSHLTFNVHAVFLATLGSKDFTLALANGIFLDTGFSICPSFPELLAKYYIASAKRLPFHNDPTASADSINDWVKYQTSNMIQKIVTPNDVADAEFALMNAVYFGGVWKCPFDEDDTRLATFDVSPLESVTVNMMVQTARLRFSYNRRLRSRILELPYEGDRLSMYIILPTRKNGLAALERKLSFTTVTSALANLRRRRVSIAIPRFKMSVDENLPEILSDMGMNLAFTPAADFSGIASGVYITKVIHAAFIGVDEKGTEAAAATAVTGGYESAPHLRGNFVADHPFLFLIRDSRTGSILFLGRLVRPQQ</sequence>
<evidence type="ECO:0000256" key="1">
    <source>
        <dbReference type="ARBA" id="ARBA00009500"/>
    </source>
</evidence>
<dbReference type="CDD" id="cd19590">
    <property type="entry name" value="serpin_thermopin-like"/>
    <property type="match status" value="1"/>
</dbReference>
<proteinExistence type="inferred from homology"/>
<evidence type="ECO:0000313" key="7">
    <source>
        <dbReference type="Proteomes" id="UP001209878"/>
    </source>
</evidence>
<dbReference type="InterPro" id="IPR042178">
    <property type="entry name" value="Serpin_sf_1"/>
</dbReference>
<dbReference type="Pfam" id="PF00079">
    <property type="entry name" value="Serpin"/>
    <property type="match status" value="1"/>
</dbReference>
<name>A0AAD9KVG7_RIDPI</name>
<feature type="chain" id="PRO_5042442533" description="Serpin domain-containing protein" evidence="3">
    <location>
        <begin position="23"/>
        <end position="392"/>
    </location>
</feature>
<evidence type="ECO:0000259" key="4">
    <source>
        <dbReference type="SMART" id="SM00093"/>
    </source>
</evidence>
<dbReference type="PROSITE" id="PS00284">
    <property type="entry name" value="SERPIN"/>
    <property type="match status" value="1"/>
</dbReference>
<dbReference type="SUPFAM" id="SSF56574">
    <property type="entry name" value="Serpins"/>
    <property type="match status" value="1"/>
</dbReference>
<dbReference type="Gene3D" id="3.30.497.10">
    <property type="entry name" value="Antithrombin, subunit I, domain 2"/>
    <property type="match status" value="1"/>
</dbReference>
<dbReference type="InterPro" id="IPR042185">
    <property type="entry name" value="Serpin_sf_2"/>
</dbReference>
<gene>
    <name evidence="6" type="ORF">NP493_550g05022</name>
    <name evidence="5" type="ORF">NP493_550g05027</name>
</gene>
<dbReference type="EMBL" id="JAODUO010000550">
    <property type="protein sequence ID" value="KAK2178288.1"/>
    <property type="molecule type" value="Genomic_DNA"/>
</dbReference>
<feature type="signal peptide" evidence="3">
    <location>
        <begin position="1"/>
        <end position="22"/>
    </location>
</feature>
<dbReference type="InterPro" id="IPR023796">
    <property type="entry name" value="Serpin_dom"/>
</dbReference>
<comment type="similarity">
    <text evidence="1 2">Belongs to the serpin family.</text>
</comment>
<reference evidence="5" key="1">
    <citation type="journal article" date="2023" name="Mol. Biol. Evol.">
        <title>Third-Generation Sequencing Reveals the Adaptive Role of the Epigenome in Three Deep-Sea Polychaetes.</title>
        <authorList>
            <person name="Perez M."/>
            <person name="Aroh O."/>
            <person name="Sun Y."/>
            <person name="Lan Y."/>
            <person name="Juniper S.K."/>
            <person name="Young C.R."/>
            <person name="Angers B."/>
            <person name="Qian P.Y."/>
        </authorList>
    </citation>
    <scope>NUCLEOTIDE SEQUENCE</scope>
    <source>
        <strain evidence="5">R07B-5</strain>
    </source>
</reference>
<keyword evidence="7" id="KW-1185">Reference proteome</keyword>
<dbReference type="InterPro" id="IPR023795">
    <property type="entry name" value="Serpin_CS"/>
</dbReference>
<keyword evidence="3" id="KW-0732">Signal</keyword>
<evidence type="ECO:0000313" key="6">
    <source>
        <dbReference type="EMBL" id="KAK2178288.1"/>
    </source>
</evidence>
<protein>
    <recommendedName>
        <fullName evidence="4">Serpin domain-containing protein</fullName>
    </recommendedName>
</protein>
<feature type="domain" description="Serpin" evidence="4">
    <location>
        <begin position="37"/>
        <end position="390"/>
    </location>
</feature>
<dbReference type="Gene3D" id="2.30.39.10">
    <property type="entry name" value="Alpha-1-antitrypsin, domain 1"/>
    <property type="match status" value="2"/>
</dbReference>
<evidence type="ECO:0000313" key="5">
    <source>
        <dbReference type="EMBL" id="KAK2178287.1"/>
    </source>
</evidence>
<comment type="caution">
    <text evidence="5">The sequence shown here is derived from an EMBL/GenBank/DDBJ whole genome shotgun (WGS) entry which is preliminary data.</text>
</comment>
<dbReference type="AlphaFoldDB" id="A0AAD9KVG7"/>